<dbReference type="GO" id="GO:0006396">
    <property type="term" value="P:RNA processing"/>
    <property type="evidence" value="ECO:0007669"/>
    <property type="project" value="InterPro"/>
</dbReference>
<protein>
    <submittedName>
        <fullName evidence="1">Uncharacterized protein</fullName>
    </submittedName>
</protein>
<dbReference type="Gene3D" id="1.10.1520.10">
    <property type="entry name" value="Ribonuclease III domain"/>
    <property type="match status" value="1"/>
</dbReference>
<feature type="non-terminal residue" evidence="1">
    <location>
        <position position="31"/>
    </location>
</feature>
<evidence type="ECO:0000313" key="1">
    <source>
        <dbReference type="EMBL" id="SVD68951.1"/>
    </source>
</evidence>
<reference evidence="1" key="1">
    <citation type="submission" date="2018-05" db="EMBL/GenBank/DDBJ databases">
        <authorList>
            <person name="Lanie J.A."/>
            <person name="Ng W.-L."/>
            <person name="Kazmierczak K.M."/>
            <person name="Andrzejewski T.M."/>
            <person name="Davidsen T.M."/>
            <person name="Wayne K.J."/>
            <person name="Tettelin H."/>
            <person name="Glass J.I."/>
            <person name="Rusch D."/>
            <person name="Podicherti R."/>
            <person name="Tsui H.-C.T."/>
            <person name="Winkler M.E."/>
        </authorList>
    </citation>
    <scope>NUCLEOTIDE SEQUENCE</scope>
</reference>
<name>A0A382XEY7_9ZZZZ</name>
<sequence>MPRLGPFQKRIGYSFCKPELLKLALTHPSVG</sequence>
<gene>
    <name evidence="1" type="ORF">METZ01_LOCUS421805</name>
</gene>
<organism evidence="1">
    <name type="scientific">marine metagenome</name>
    <dbReference type="NCBI Taxonomy" id="408172"/>
    <lineage>
        <taxon>unclassified sequences</taxon>
        <taxon>metagenomes</taxon>
        <taxon>ecological metagenomes</taxon>
    </lineage>
</organism>
<dbReference type="InterPro" id="IPR036389">
    <property type="entry name" value="RNase_III_sf"/>
</dbReference>
<dbReference type="GO" id="GO:0004525">
    <property type="term" value="F:ribonuclease III activity"/>
    <property type="evidence" value="ECO:0007669"/>
    <property type="project" value="InterPro"/>
</dbReference>
<proteinExistence type="predicted"/>
<dbReference type="EMBL" id="UINC01166801">
    <property type="protein sequence ID" value="SVD68951.1"/>
    <property type="molecule type" value="Genomic_DNA"/>
</dbReference>
<dbReference type="AlphaFoldDB" id="A0A382XEY7"/>
<dbReference type="SUPFAM" id="SSF69065">
    <property type="entry name" value="RNase III domain-like"/>
    <property type="match status" value="1"/>
</dbReference>
<accession>A0A382XEY7</accession>